<dbReference type="FunFam" id="3.40.50.300:FF:000224">
    <property type="entry name" value="Energy-coupling factor transporter ATP-binding protein EcfA"/>
    <property type="match status" value="1"/>
</dbReference>
<keyword evidence="7 8" id="KW-0472">Membrane</keyword>
<keyword evidence="4 8" id="KW-0547">Nucleotide-binding</keyword>
<dbReference type="PROSITE" id="PS00211">
    <property type="entry name" value="ABC_TRANSPORTER_1"/>
    <property type="match status" value="1"/>
</dbReference>
<sequence length="290" mass="32686">MDITFNNVSYIYQAKTPFEHKAIADLSLFIPSGSFTAVIGHTGSGKSTLIQHLNGLIRPTEGEVTIGDYHLKPNQKPNELKSLRSRVGVVFQYPEHQLFEETVRKDIAFGPENFGAQEEEINERIEHLTPVVGLSEELLERSPFELSGGQMRRVAIAGVLATNPEVLVLDEPTAGLDPRGQREMMDMFYDLHNQEGLTTILVTHSMEDAVKYADNVIILNNGTKYMEGKPENVLTQREALQKVQLDVPEMVQFINEFSEKFGYHIPYRRQSSAELANEIRQILKGGRSNE</sequence>
<dbReference type="PANTHER" id="PTHR43553:SF27">
    <property type="entry name" value="ENERGY-COUPLING FACTOR TRANSPORTER ATP-BINDING PROTEIN ECFA2"/>
    <property type="match status" value="1"/>
</dbReference>
<comment type="subcellular location">
    <subcellularLocation>
        <location evidence="1 8">Cell membrane</location>
        <topology evidence="1 8">Peripheral membrane protein</topology>
    </subcellularLocation>
</comment>
<dbReference type="NCBIfam" id="NF010155">
    <property type="entry name" value="PRK13634.1"/>
    <property type="match status" value="1"/>
</dbReference>
<evidence type="ECO:0000256" key="8">
    <source>
        <dbReference type="RuleBase" id="RU365104"/>
    </source>
</evidence>
<evidence type="ECO:0000256" key="5">
    <source>
        <dbReference type="ARBA" id="ARBA00022840"/>
    </source>
</evidence>
<dbReference type="SUPFAM" id="SSF52540">
    <property type="entry name" value="P-loop containing nucleoside triphosphate hydrolases"/>
    <property type="match status" value="1"/>
</dbReference>
<dbReference type="EC" id="7.-.-.-" evidence="8"/>
<evidence type="ECO:0000256" key="3">
    <source>
        <dbReference type="ARBA" id="ARBA00022475"/>
    </source>
</evidence>
<dbReference type="NCBIfam" id="TIGR04521">
    <property type="entry name" value="ECF_ATPase_2"/>
    <property type="match status" value="1"/>
</dbReference>
<proteinExistence type="inferred from homology"/>
<dbReference type="InterPro" id="IPR030946">
    <property type="entry name" value="EcfA2"/>
</dbReference>
<dbReference type="InterPro" id="IPR003593">
    <property type="entry name" value="AAA+_ATPase"/>
</dbReference>
<keyword evidence="3 8" id="KW-1003">Cell membrane</keyword>
<comment type="similarity">
    <text evidence="8">Belongs to the ABC transporter superfamily. Energy-coupling factor EcfA family.</text>
</comment>
<dbReference type="GO" id="GO:0015087">
    <property type="term" value="F:cobalt ion transmembrane transporter activity"/>
    <property type="evidence" value="ECO:0007669"/>
    <property type="project" value="UniProtKB-ARBA"/>
</dbReference>
<keyword evidence="11" id="KW-1185">Reference proteome</keyword>
<dbReference type="InterPro" id="IPR015856">
    <property type="entry name" value="ABC_transpr_CbiO/EcfA_su"/>
</dbReference>
<evidence type="ECO:0000256" key="1">
    <source>
        <dbReference type="ARBA" id="ARBA00004202"/>
    </source>
</evidence>
<dbReference type="STRING" id="1472767.AOX59_12700"/>
<dbReference type="Gene3D" id="3.40.50.300">
    <property type="entry name" value="P-loop containing nucleotide triphosphate hydrolases"/>
    <property type="match status" value="1"/>
</dbReference>
<comment type="subunit">
    <text evidence="8">Forms a stable energy-coupling factor (ECF) transporter complex composed of 2 membrane-embedded substrate-binding proteins (S component), 2 ATP-binding proteins (A component) and 2 transmembrane proteins (T component).</text>
</comment>
<evidence type="ECO:0000256" key="4">
    <source>
        <dbReference type="ARBA" id="ARBA00022741"/>
    </source>
</evidence>
<dbReference type="Pfam" id="PF00005">
    <property type="entry name" value="ABC_tran"/>
    <property type="match status" value="1"/>
</dbReference>
<accession>A0A0U4FU77</accession>
<dbReference type="GO" id="GO:0043190">
    <property type="term" value="C:ATP-binding cassette (ABC) transporter complex"/>
    <property type="evidence" value="ECO:0007669"/>
    <property type="project" value="TreeGrafter"/>
</dbReference>
<dbReference type="Proteomes" id="UP000050331">
    <property type="component" value="Chromosome"/>
</dbReference>
<dbReference type="KEGG" id="lao:AOX59_12700"/>
<dbReference type="GO" id="GO:0016887">
    <property type="term" value="F:ATP hydrolysis activity"/>
    <property type="evidence" value="ECO:0007669"/>
    <property type="project" value="InterPro"/>
</dbReference>
<keyword evidence="6" id="KW-1278">Translocase</keyword>
<evidence type="ECO:0000256" key="2">
    <source>
        <dbReference type="ARBA" id="ARBA00022448"/>
    </source>
</evidence>
<dbReference type="GO" id="GO:0042626">
    <property type="term" value="F:ATPase-coupled transmembrane transporter activity"/>
    <property type="evidence" value="ECO:0007669"/>
    <property type="project" value="TreeGrafter"/>
</dbReference>
<dbReference type="OrthoDB" id="9784332at2"/>
<evidence type="ECO:0000256" key="7">
    <source>
        <dbReference type="ARBA" id="ARBA00023136"/>
    </source>
</evidence>
<comment type="function">
    <text evidence="8">ATP-binding (A) component of a common energy-coupling factor (ECF) ABC-transporter complex.</text>
</comment>
<protein>
    <recommendedName>
        <fullName evidence="8">Energy-coupling factor transporter ATP-binding protein EcfA2</fullName>
        <ecNumber evidence="8">7.-.-.-</ecNumber>
    </recommendedName>
</protein>
<reference evidence="10 11" key="1">
    <citation type="submission" date="2016-01" db="EMBL/GenBank/DDBJ databases">
        <title>Complete genome sequence of strain Lentibacillus amyloliquefaciens LAM0015T isolated from saline sediment.</title>
        <authorList>
            <person name="Wang J.-L."/>
            <person name="He M.-X."/>
        </authorList>
    </citation>
    <scope>NUCLEOTIDE SEQUENCE [LARGE SCALE GENOMIC DNA]</scope>
    <source>
        <strain evidence="10 11">LAM0015</strain>
    </source>
</reference>
<dbReference type="InterPro" id="IPR003439">
    <property type="entry name" value="ABC_transporter-like_ATP-bd"/>
</dbReference>
<dbReference type="AlphaFoldDB" id="A0A0U4FU77"/>
<evidence type="ECO:0000313" key="10">
    <source>
        <dbReference type="EMBL" id="ALX49365.1"/>
    </source>
</evidence>
<organism evidence="10 11">
    <name type="scientific">Lentibacillus amyloliquefaciens</name>
    <dbReference type="NCBI Taxonomy" id="1472767"/>
    <lineage>
        <taxon>Bacteria</taxon>
        <taxon>Bacillati</taxon>
        <taxon>Bacillota</taxon>
        <taxon>Bacilli</taxon>
        <taxon>Bacillales</taxon>
        <taxon>Bacillaceae</taxon>
        <taxon>Lentibacillus</taxon>
    </lineage>
</organism>
<evidence type="ECO:0000256" key="6">
    <source>
        <dbReference type="ARBA" id="ARBA00022967"/>
    </source>
</evidence>
<name>A0A0U4FU77_9BACI</name>
<dbReference type="InterPro" id="IPR027417">
    <property type="entry name" value="P-loop_NTPase"/>
</dbReference>
<keyword evidence="5 8" id="KW-0067">ATP-binding</keyword>
<dbReference type="RefSeq" id="WP_068446065.1">
    <property type="nucleotide sequence ID" value="NZ_CP013862.1"/>
</dbReference>
<dbReference type="SMART" id="SM00382">
    <property type="entry name" value="AAA"/>
    <property type="match status" value="1"/>
</dbReference>
<dbReference type="CDD" id="cd03225">
    <property type="entry name" value="ABC_cobalt_CbiO_domain1"/>
    <property type="match status" value="1"/>
</dbReference>
<evidence type="ECO:0000259" key="9">
    <source>
        <dbReference type="PROSITE" id="PS50893"/>
    </source>
</evidence>
<dbReference type="EMBL" id="CP013862">
    <property type="protein sequence ID" value="ALX49365.1"/>
    <property type="molecule type" value="Genomic_DNA"/>
</dbReference>
<dbReference type="GO" id="GO:0005524">
    <property type="term" value="F:ATP binding"/>
    <property type="evidence" value="ECO:0007669"/>
    <property type="project" value="UniProtKB-UniRule"/>
</dbReference>
<dbReference type="PANTHER" id="PTHR43553">
    <property type="entry name" value="HEAVY METAL TRANSPORTER"/>
    <property type="match status" value="1"/>
</dbReference>
<feature type="domain" description="ABC transporter" evidence="9">
    <location>
        <begin position="3"/>
        <end position="246"/>
    </location>
</feature>
<evidence type="ECO:0000313" key="11">
    <source>
        <dbReference type="Proteomes" id="UP000050331"/>
    </source>
</evidence>
<dbReference type="InterPro" id="IPR017871">
    <property type="entry name" value="ABC_transporter-like_CS"/>
</dbReference>
<dbReference type="PROSITE" id="PS50893">
    <property type="entry name" value="ABC_TRANSPORTER_2"/>
    <property type="match status" value="1"/>
</dbReference>
<gene>
    <name evidence="10" type="primary">cbiO</name>
    <name evidence="10" type="ORF">AOX59_12700</name>
</gene>
<dbReference type="InterPro" id="IPR050095">
    <property type="entry name" value="ECF_ABC_transporter_ATP-bd"/>
</dbReference>
<keyword evidence="2 8" id="KW-0813">Transport</keyword>